<evidence type="ECO:0008006" key="4">
    <source>
        <dbReference type="Google" id="ProtNLM"/>
    </source>
</evidence>
<keyword evidence="3" id="KW-1185">Reference proteome</keyword>
<name>A0ABP5PW27_9ACTN</name>
<protein>
    <recommendedName>
        <fullName evidence="4">Transposase</fullName>
    </recommendedName>
</protein>
<evidence type="ECO:0000256" key="1">
    <source>
        <dbReference type="SAM" id="MobiDB-lite"/>
    </source>
</evidence>
<comment type="caution">
    <text evidence="2">The sequence shown here is derived from an EMBL/GenBank/DDBJ whole genome shotgun (WGS) entry which is preliminary data.</text>
</comment>
<evidence type="ECO:0000313" key="2">
    <source>
        <dbReference type="EMBL" id="GAA2215849.1"/>
    </source>
</evidence>
<dbReference type="EMBL" id="BAAAQX010000055">
    <property type="protein sequence ID" value="GAA2215849.1"/>
    <property type="molecule type" value="Genomic_DNA"/>
</dbReference>
<dbReference type="Proteomes" id="UP001499843">
    <property type="component" value="Unassembled WGS sequence"/>
</dbReference>
<accession>A0ABP5PW27</accession>
<organism evidence="2 3">
    <name type="scientific">Nonomuraea monospora</name>
    <dbReference type="NCBI Taxonomy" id="568818"/>
    <lineage>
        <taxon>Bacteria</taxon>
        <taxon>Bacillati</taxon>
        <taxon>Actinomycetota</taxon>
        <taxon>Actinomycetes</taxon>
        <taxon>Streptosporangiales</taxon>
        <taxon>Streptosporangiaceae</taxon>
        <taxon>Nonomuraea</taxon>
    </lineage>
</organism>
<reference evidence="3" key="1">
    <citation type="journal article" date="2019" name="Int. J. Syst. Evol. Microbiol.">
        <title>The Global Catalogue of Microorganisms (GCM) 10K type strain sequencing project: providing services to taxonomists for standard genome sequencing and annotation.</title>
        <authorList>
            <consortium name="The Broad Institute Genomics Platform"/>
            <consortium name="The Broad Institute Genome Sequencing Center for Infectious Disease"/>
            <person name="Wu L."/>
            <person name="Ma J."/>
        </authorList>
    </citation>
    <scope>NUCLEOTIDE SEQUENCE [LARGE SCALE GENOMIC DNA]</scope>
    <source>
        <strain evidence="3">JCM 16114</strain>
    </source>
</reference>
<gene>
    <name evidence="2" type="ORF">GCM10009850_113170</name>
</gene>
<feature type="region of interest" description="Disordered" evidence="1">
    <location>
        <begin position="103"/>
        <end position="131"/>
    </location>
</feature>
<proteinExistence type="predicted"/>
<evidence type="ECO:0000313" key="3">
    <source>
        <dbReference type="Proteomes" id="UP001499843"/>
    </source>
</evidence>
<sequence>MNLGVRVREAKLVLRGLDPVGETVVTRTLLTRIASQTQQRADEIVEQTLVQTVGPSPCGSRTQVDGRMPVAALDSTLCDFGQQKGFPDSRGATDAKYAYVRFRGEHGQPDSDLPVTSDKGMPPHRVTTAIP</sequence>